<evidence type="ECO:0000313" key="5">
    <source>
        <dbReference type="EMBL" id="KAG7395882.1"/>
    </source>
</evidence>
<evidence type="ECO:0000256" key="4">
    <source>
        <dbReference type="ARBA" id="ARBA00022842"/>
    </source>
</evidence>
<dbReference type="AlphaFoldDB" id="A0A8T1WPC6"/>
<gene>
    <name evidence="5" type="primary">NUDT22</name>
    <name evidence="5" type="ORF">PHYBOEH_003086</name>
</gene>
<evidence type="ECO:0000256" key="1">
    <source>
        <dbReference type="ARBA" id="ARBA00001946"/>
    </source>
</evidence>
<dbReference type="PANTHER" id="PTHR31835">
    <property type="entry name" value="URIDINE DIPHOSPHATE GLUCOSE PYROPHOSPHATASE"/>
    <property type="match status" value="1"/>
</dbReference>
<dbReference type="EMBL" id="JAGDFL010000183">
    <property type="protein sequence ID" value="KAG7395882.1"/>
    <property type="molecule type" value="Genomic_DNA"/>
</dbReference>
<evidence type="ECO:0000313" key="6">
    <source>
        <dbReference type="Proteomes" id="UP000693981"/>
    </source>
</evidence>
<evidence type="ECO:0000256" key="3">
    <source>
        <dbReference type="ARBA" id="ARBA00022801"/>
    </source>
</evidence>
<organism evidence="5 6">
    <name type="scientific">Phytophthora boehmeriae</name>
    <dbReference type="NCBI Taxonomy" id="109152"/>
    <lineage>
        <taxon>Eukaryota</taxon>
        <taxon>Sar</taxon>
        <taxon>Stramenopiles</taxon>
        <taxon>Oomycota</taxon>
        <taxon>Peronosporomycetes</taxon>
        <taxon>Peronosporales</taxon>
        <taxon>Peronosporaceae</taxon>
        <taxon>Phytophthora</taxon>
    </lineage>
</organism>
<accession>A0A8T1WPC6</accession>
<comment type="caution">
    <text evidence="5">The sequence shown here is derived from an EMBL/GenBank/DDBJ whole genome shotgun (WGS) entry which is preliminary data.</text>
</comment>
<dbReference type="Proteomes" id="UP000693981">
    <property type="component" value="Unassembled WGS sequence"/>
</dbReference>
<name>A0A8T1WPC6_9STRA</name>
<sequence>MSFTVRSFDAPLTRDQVCVSLSSHFNRLSHADAAVEAAAAQTWKDLQRQSPQLFNASKFRLARWQQLNGPQERLRLDWGVTDYATYLGTCCSPLAPQLLKDGQQLKGDPFAYLSRKVGVAAVLETSDAHVALIKRSKRVGLYQDLYDTPGGHPEPSHINLTMEALQALGQPDQETKRREFEEKARDEFFRSIGNEVHEEVNLAPQHQADPLLLGVVLQSDACTPSFSFSVKTSCTAEELCELYRAGPSDKFESVKLELLEADSLLASESSPLDALKLTPSAQGTLGLWKKHTLHARQNRI</sequence>
<evidence type="ECO:0000256" key="2">
    <source>
        <dbReference type="ARBA" id="ARBA00022723"/>
    </source>
</evidence>
<reference evidence="5" key="1">
    <citation type="submission" date="2021-02" db="EMBL/GenBank/DDBJ databases">
        <authorList>
            <person name="Palmer J.M."/>
        </authorList>
    </citation>
    <scope>NUCLEOTIDE SEQUENCE</scope>
    <source>
        <strain evidence="5">SCRP23</strain>
    </source>
</reference>
<dbReference type="InterPro" id="IPR055295">
    <property type="entry name" value="NUDT22/NUDT9-like"/>
</dbReference>
<keyword evidence="3" id="KW-0378">Hydrolase</keyword>
<proteinExistence type="predicted"/>
<keyword evidence="4" id="KW-0460">Magnesium</keyword>
<keyword evidence="6" id="KW-1185">Reference proteome</keyword>
<dbReference type="PANTHER" id="PTHR31835:SF1">
    <property type="entry name" value="URIDINE DIPHOSPHATE GLUCOSE PYROPHOSPHATASE NUDT22"/>
    <property type="match status" value="1"/>
</dbReference>
<comment type="cofactor">
    <cofactor evidence="1">
        <name>Mg(2+)</name>
        <dbReference type="ChEBI" id="CHEBI:18420"/>
    </cofactor>
</comment>
<dbReference type="GO" id="GO:0052751">
    <property type="term" value="F:GDP-mannose hydrolase activity"/>
    <property type="evidence" value="ECO:0007669"/>
    <property type="project" value="TreeGrafter"/>
</dbReference>
<dbReference type="OrthoDB" id="242473at2759"/>
<protein>
    <submittedName>
        <fullName evidence="5">Nudt22p</fullName>
    </submittedName>
</protein>
<dbReference type="GO" id="GO:0046872">
    <property type="term" value="F:metal ion binding"/>
    <property type="evidence" value="ECO:0007669"/>
    <property type="project" value="UniProtKB-KW"/>
</dbReference>
<keyword evidence="2" id="KW-0479">Metal-binding</keyword>